<dbReference type="Proteomes" id="UP000316968">
    <property type="component" value="Chromosome"/>
</dbReference>
<protein>
    <submittedName>
        <fullName evidence="1">Uncharacterized protein</fullName>
    </submittedName>
</protein>
<dbReference type="AlphaFoldDB" id="A0A4Y6UST1"/>
<dbReference type="KEGG" id="saca:FFV09_02420"/>
<evidence type="ECO:0000313" key="2">
    <source>
        <dbReference type="Proteomes" id="UP000316968"/>
    </source>
</evidence>
<dbReference type="EMBL" id="CP041217">
    <property type="protein sequence ID" value="QDH19820.1"/>
    <property type="molecule type" value="Genomic_DNA"/>
</dbReference>
<evidence type="ECO:0000313" key="1">
    <source>
        <dbReference type="EMBL" id="QDH19820.1"/>
    </source>
</evidence>
<dbReference type="RefSeq" id="WP_141446207.1">
    <property type="nucleotide sequence ID" value="NZ_CP041217.1"/>
</dbReference>
<reference evidence="1 2" key="1">
    <citation type="submission" date="2019-06" db="EMBL/GenBank/DDBJ databases">
        <title>Saccharibacillus brassicae sp. nov., an endophytic bacterium isolated from Chinese cabbage seeds (Brassica pekinensis).</title>
        <authorList>
            <person name="Jiang L."/>
            <person name="Lee J."/>
            <person name="Kim S.W."/>
        </authorList>
    </citation>
    <scope>NUCLEOTIDE SEQUENCE [LARGE SCALE GENOMIC DNA]</scope>
    <source>
        <strain evidence="2">KCTC 43072 / ATSA2</strain>
    </source>
</reference>
<sequence>MHSRAASWDQWKRETLTFDRVPNKDDFVTLNVAEEWYQVGIVLHTPLDPEVDAEIYIQKVDRSAVYANIFKF</sequence>
<proteinExistence type="predicted"/>
<name>A0A4Y6UST1_SACBS</name>
<accession>A0A4Y6UST1</accession>
<organism evidence="1 2">
    <name type="scientific">Saccharibacillus brassicae</name>
    <dbReference type="NCBI Taxonomy" id="2583377"/>
    <lineage>
        <taxon>Bacteria</taxon>
        <taxon>Bacillati</taxon>
        <taxon>Bacillota</taxon>
        <taxon>Bacilli</taxon>
        <taxon>Bacillales</taxon>
        <taxon>Paenibacillaceae</taxon>
        <taxon>Saccharibacillus</taxon>
    </lineage>
</organism>
<keyword evidence="2" id="KW-1185">Reference proteome</keyword>
<gene>
    <name evidence="1" type="ORF">FFV09_02420</name>
</gene>